<dbReference type="PANTHER" id="PTHR12289:SF41">
    <property type="entry name" value="FAILED AXON CONNECTIONS-RELATED"/>
    <property type="match status" value="1"/>
</dbReference>
<dbReference type="PANTHER" id="PTHR12289">
    <property type="entry name" value="METAXIN RELATED"/>
    <property type="match status" value="1"/>
</dbReference>
<sequence length="236" mass="25606">MTPATIYGFAPAFGLPTSGPFTLKLLAWCRLNGVPFEFKVENNPGKGPLKKSPWAEIDGETVADSDVIIARLAARHDVPPPAIDTAPAAAGRAWKMAAEEGLHQIYEHELIMLPEGSAWFRDFLRADMPAPIAALAHAAFRRSLGRQLHARGMTRLGPEGITARGRDLLDALDLWLGVHDFIEGPAPGIADATLYGMLAPMRRWSMQTPVARHARGLPAIAAWDEELTRRCGFAAG</sequence>
<dbReference type="InterPro" id="IPR012336">
    <property type="entry name" value="Thioredoxin-like_fold"/>
</dbReference>
<keyword evidence="3" id="KW-1185">Reference proteome</keyword>
<dbReference type="InterPro" id="IPR036249">
    <property type="entry name" value="Thioredoxin-like_sf"/>
</dbReference>
<dbReference type="SUPFAM" id="SSF47616">
    <property type="entry name" value="GST C-terminal domain-like"/>
    <property type="match status" value="1"/>
</dbReference>
<comment type="caution">
    <text evidence="2">The sequence shown here is derived from an EMBL/GenBank/DDBJ whole genome shotgun (WGS) entry which is preliminary data.</text>
</comment>
<organism evidence="2 3">
    <name type="scientific">Limimaricola variabilis</name>
    <dbReference type="NCBI Taxonomy" id="1492771"/>
    <lineage>
        <taxon>Bacteria</taxon>
        <taxon>Pseudomonadati</taxon>
        <taxon>Pseudomonadota</taxon>
        <taxon>Alphaproteobacteria</taxon>
        <taxon>Rhodobacterales</taxon>
        <taxon>Paracoccaceae</taxon>
        <taxon>Limimaricola</taxon>
    </lineage>
</organism>
<gene>
    <name evidence="2" type="ORF">FHS00_000250</name>
</gene>
<name>A0ABR6HJN5_9RHOB</name>
<dbReference type="Pfam" id="PF17172">
    <property type="entry name" value="GST_N_4"/>
    <property type="match status" value="1"/>
</dbReference>
<feature type="domain" description="Thioredoxin-like fold" evidence="1">
    <location>
        <begin position="20"/>
        <end position="115"/>
    </location>
</feature>
<dbReference type="RefSeq" id="WP_183469100.1">
    <property type="nucleotide sequence ID" value="NZ_JACIBX010000001.1"/>
</dbReference>
<dbReference type="Proteomes" id="UP000576152">
    <property type="component" value="Unassembled WGS sequence"/>
</dbReference>
<dbReference type="SUPFAM" id="SSF52833">
    <property type="entry name" value="Thioredoxin-like"/>
    <property type="match status" value="1"/>
</dbReference>
<evidence type="ECO:0000313" key="2">
    <source>
        <dbReference type="EMBL" id="MBB3710697.1"/>
    </source>
</evidence>
<protein>
    <submittedName>
        <fullName evidence="2">Glutathione S-transferase</fullName>
    </submittedName>
</protein>
<evidence type="ECO:0000259" key="1">
    <source>
        <dbReference type="Pfam" id="PF17172"/>
    </source>
</evidence>
<reference evidence="2 3" key="1">
    <citation type="submission" date="2020-08" db="EMBL/GenBank/DDBJ databases">
        <title>Genomic Encyclopedia of Type Strains, Phase III (KMG-III): the genomes of soil and plant-associated and newly described type strains.</title>
        <authorList>
            <person name="Whitman W."/>
        </authorList>
    </citation>
    <scope>NUCLEOTIDE SEQUENCE [LARGE SCALE GENOMIC DNA]</scope>
    <source>
        <strain evidence="2 3">CECT 8572</strain>
    </source>
</reference>
<proteinExistence type="predicted"/>
<accession>A0ABR6HJN5</accession>
<dbReference type="EMBL" id="JACIBX010000001">
    <property type="protein sequence ID" value="MBB3710697.1"/>
    <property type="molecule type" value="Genomic_DNA"/>
</dbReference>
<evidence type="ECO:0000313" key="3">
    <source>
        <dbReference type="Proteomes" id="UP000576152"/>
    </source>
</evidence>
<dbReference type="Gene3D" id="3.40.30.10">
    <property type="entry name" value="Glutaredoxin"/>
    <property type="match status" value="1"/>
</dbReference>
<dbReference type="InterPro" id="IPR036282">
    <property type="entry name" value="Glutathione-S-Trfase_C_sf"/>
</dbReference>
<dbReference type="InterPro" id="IPR050931">
    <property type="entry name" value="Mito_Protein_Transport_Metaxin"/>
</dbReference>
<dbReference type="Gene3D" id="1.20.1050.10">
    <property type="match status" value="1"/>
</dbReference>